<evidence type="ECO:0000259" key="7">
    <source>
        <dbReference type="SMART" id="SM00014"/>
    </source>
</evidence>
<dbReference type="GO" id="GO:0008195">
    <property type="term" value="F:phosphatidate phosphatase activity"/>
    <property type="evidence" value="ECO:0007669"/>
    <property type="project" value="TreeGrafter"/>
</dbReference>
<dbReference type="EMBL" id="MSFM01000008">
    <property type="protein sequence ID" value="PKY03235.1"/>
    <property type="molecule type" value="Genomic_DNA"/>
</dbReference>
<accession>A0A2I1D036</accession>
<dbReference type="GO" id="GO:0006644">
    <property type="term" value="P:phospholipid metabolic process"/>
    <property type="evidence" value="ECO:0007669"/>
    <property type="project" value="InterPro"/>
</dbReference>
<dbReference type="SMART" id="SM00014">
    <property type="entry name" value="acidPPc"/>
    <property type="match status" value="1"/>
</dbReference>
<sequence>MRSSQPGVPGVLARFYQRASPVMDFVALAVIWGSSVLVQKTLKPSPRLFMLDDKDIQHPLTSHERVTVQLSMIYAGLIPLLTIIAWAALTRPSRYQIQVTLLGLFTSLMLSSLLTDIIKNSVGRPRPDLIARCLPQKGTPGDVWVSLSVCTQENKGMLLDGFRSFPSGHSSFSFSGLGYFSFFLAGQMRVFRPRSDLCRCLLAFMPLFGAFLIGLSRLADYRHDIYDVTTGSLLGLGVAYFTYRRFYPSLGSVMCDVTKDRDEDLSTSGFSKLPDDEEQQIRDVEEYQLDETSSSHSP</sequence>
<comment type="subcellular location">
    <subcellularLocation>
        <location evidence="1">Membrane</location>
        <topology evidence="1">Multi-pass membrane protein</topology>
    </subcellularLocation>
</comment>
<comment type="caution">
    <text evidence="8">The sequence shown here is derived from an EMBL/GenBank/DDBJ whole genome shotgun (WGS) entry which is preliminary data.</text>
</comment>
<keyword evidence="5 6" id="KW-0472">Membrane</keyword>
<dbReference type="Pfam" id="PF01569">
    <property type="entry name" value="PAP2"/>
    <property type="match status" value="1"/>
</dbReference>
<comment type="similarity">
    <text evidence="2">Belongs to the PA-phosphatase related phosphoesterase family.</text>
</comment>
<dbReference type="PANTHER" id="PTHR10165:SF35">
    <property type="entry name" value="RE23632P"/>
    <property type="match status" value="1"/>
</dbReference>
<name>A0A2I1D036_ASPC2</name>
<feature type="transmembrane region" description="Helical" evidence="6">
    <location>
        <begin position="68"/>
        <end position="89"/>
    </location>
</feature>
<reference evidence="8" key="1">
    <citation type="submission" date="2016-12" db="EMBL/GenBank/DDBJ databases">
        <title>The genomes of Aspergillus section Nigri reveals drivers in fungal speciation.</title>
        <authorList>
            <consortium name="DOE Joint Genome Institute"/>
            <person name="Vesth T.C."/>
            <person name="Nybo J."/>
            <person name="Theobald S."/>
            <person name="Brandl J."/>
            <person name="Frisvad J.C."/>
            <person name="Nielsen K.F."/>
            <person name="Lyhne E.K."/>
            <person name="Kogle M.E."/>
            <person name="Kuo A."/>
            <person name="Riley R."/>
            <person name="Clum A."/>
            <person name="Nolan M."/>
            <person name="Lipzen A."/>
            <person name="Salamov A."/>
            <person name="Henrissat B."/>
            <person name="Wiebenga A."/>
            <person name="De vries R.P."/>
            <person name="Grigoriev I.V."/>
            <person name="Mortensen U.H."/>
            <person name="Andersen M.R."/>
            <person name="Baker S.E."/>
        </authorList>
    </citation>
    <scope>NUCLEOTIDE SEQUENCE</scope>
    <source>
        <strain evidence="8">IBT 28561</strain>
    </source>
</reference>
<dbReference type="OrthoDB" id="10030083at2759"/>
<keyword evidence="4 6" id="KW-1133">Transmembrane helix</keyword>
<keyword evidence="3 6" id="KW-0812">Transmembrane</keyword>
<evidence type="ECO:0000256" key="3">
    <source>
        <dbReference type="ARBA" id="ARBA00022692"/>
    </source>
</evidence>
<dbReference type="AlphaFoldDB" id="A0A2I1D036"/>
<evidence type="ECO:0000256" key="4">
    <source>
        <dbReference type="ARBA" id="ARBA00022989"/>
    </source>
</evidence>
<evidence type="ECO:0000313" key="8">
    <source>
        <dbReference type="EMBL" id="PKY03235.1"/>
    </source>
</evidence>
<dbReference type="PANTHER" id="PTHR10165">
    <property type="entry name" value="LIPID PHOSPHATE PHOSPHATASE"/>
    <property type="match status" value="1"/>
</dbReference>
<dbReference type="GO" id="GO:0016020">
    <property type="term" value="C:membrane"/>
    <property type="evidence" value="ECO:0007669"/>
    <property type="project" value="UniProtKB-SubCell"/>
</dbReference>
<feature type="transmembrane region" description="Helical" evidence="6">
    <location>
        <begin position="197"/>
        <end position="219"/>
    </location>
</feature>
<evidence type="ECO:0000256" key="5">
    <source>
        <dbReference type="ARBA" id="ARBA00023136"/>
    </source>
</evidence>
<evidence type="ECO:0000313" key="9">
    <source>
        <dbReference type="Proteomes" id="UP000234254"/>
    </source>
</evidence>
<dbReference type="InterPro" id="IPR000326">
    <property type="entry name" value="PAP2/HPO"/>
</dbReference>
<gene>
    <name evidence="8" type="ORF">P168DRAFT_291369</name>
</gene>
<evidence type="ECO:0000256" key="2">
    <source>
        <dbReference type="ARBA" id="ARBA00008816"/>
    </source>
</evidence>
<feature type="domain" description="Phosphatidic acid phosphatase type 2/haloperoxidase" evidence="7">
    <location>
        <begin position="102"/>
        <end position="243"/>
    </location>
</feature>
<dbReference type="GO" id="GO:0046839">
    <property type="term" value="P:phospholipid dephosphorylation"/>
    <property type="evidence" value="ECO:0007669"/>
    <property type="project" value="TreeGrafter"/>
</dbReference>
<dbReference type="CDD" id="cd03390">
    <property type="entry name" value="PAP2_containing_1_like"/>
    <property type="match status" value="1"/>
</dbReference>
<feature type="transmembrane region" description="Helical" evidence="6">
    <location>
        <begin position="101"/>
        <end position="118"/>
    </location>
</feature>
<organism evidence="8 9">
    <name type="scientific">Aspergillus campestris (strain IBT 28561)</name>
    <dbReference type="NCBI Taxonomy" id="1392248"/>
    <lineage>
        <taxon>Eukaryota</taxon>
        <taxon>Fungi</taxon>
        <taxon>Dikarya</taxon>
        <taxon>Ascomycota</taxon>
        <taxon>Pezizomycotina</taxon>
        <taxon>Eurotiomycetes</taxon>
        <taxon>Eurotiomycetidae</taxon>
        <taxon>Eurotiales</taxon>
        <taxon>Aspergillaceae</taxon>
        <taxon>Aspergillus</taxon>
        <taxon>Aspergillus subgen. Circumdati</taxon>
    </lineage>
</organism>
<evidence type="ECO:0000256" key="6">
    <source>
        <dbReference type="SAM" id="Phobius"/>
    </source>
</evidence>
<dbReference type="RefSeq" id="XP_024691829.1">
    <property type="nucleotide sequence ID" value="XM_024837400.1"/>
</dbReference>
<dbReference type="Proteomes" id="UP000234254">
    <property type="component" value="Unassembled WGS sequence"/>
</dbReference>
<evidence type="ECO:0000256" key="1">
    <source>
        <dbReference type="ARBA" id="ARBA00004141"/>
    </source>
</evidence>
<dbReference type="Gene3D" id="1.20.144.10">
    <property type="entry name" value="Phosphatidic acid phosphatase type 2/haloperoxidase"/>
    <property type="match status" value="1"/>
</dbReference>
<dbReference type="VEuPathDB" id="FungiDB:P168DRAFT_291369"/>
<feature type="transmembrane region" description="Helical" evidence="6">
    <location>
        <begin position="167"/>
        <end position="185"/>
    </location>
</feature>
<protein>
    <submittedName>
        <fullName evidence="8">PAP2 domain protein</fullName>
    </submittedName>
</protein>
<keyword evidence="9" id="KW-1185">Reference proteome</keyword>
<dbReference type="InterPro" id="IPR043216">
    <property type="entry name" value="PAP-like"/>
</dbReference>
<dbReference type="InterPro" id="IPR036938">
    <property type="entry name" value="PAP2/HPO_sf"/>
</dbReference>
<dbReference type="SUPFAM" id="SSF48317">
    <property type="entry name" value="Acid phosphatase/Vanadium-dependent haloperoxidase"/>
    <property type="match status" value="1"/>
</dbReference>
<dbReference type="GeneID" id="36544924"/>
<feature type="transmembrane region" description="Helical" evidence="6">
    <location>
        <begin position="225"/>
        <end position="243"/>
    </location>
</feature>
<proteinExistence type="inferred from homology"/>